<evidence type="ECO:0000259" key="1">
    <source>
        <dbReference type="Pfam" id="PF13969"/>
    </source>
</evidence>
<feature type="non-terminal residue" evidence="2">
    <location>
        <position position="1"/>
    </location>
</feature>
<dbReference type="Gene3D" id="3.40.710.10">
    <property type="entry name" value="DD-peptidase/beta-lactamase superfamily"/>
    <property type="match status" value="1"/>
</dbReference>
<reference evidence="2" key="1">
    <citation type="submission" date="2021-05" db="EMBL/GenBank/DDBJ databases">
        <title>Genomic insights into ecological role and evolution of a novel Thermoplasmata order Candidatus Sysuiplasmatales.</title>
        <authorList>
            <person name="Yuan Y."/>
        </authorList>
    </citation>
    <scope>NUCLEOTIDE SEQUENCE</scope>
    <source>
        <strain evidence="2">TUT19-bin139</strain>
    </source>
</reference>
<dbReference type="AlphaFoldDB" id="A0A8J8CIR9"/>
<dbReference type="Pfam" id="PF13969">
    <property type="entry name" value="Pab87_oct"/>
    <property type="match status" value="1"/>
</dbReference>
<feature type="domain" description="Pab87 octamerisation" evidence="1">
    <location>
        <begin position="105"/>
        <end position="192"/>
    </location>
</feature>
<name>A0A8J8CIR9_9ARCH</name>
<evidence type="ECO:0000313" key="2">
    <source>
        <dbReference type="EMBL" id="MBX8644978.1"/>
    </source>
</evidence>
<sequence>ELFPFLSAGIWHSRNLTFSTQFSWRAITTEASLFGSEGYGYGLGIASDFLGHKLISHGGSVFVYTSFFAYMPDAGVKVSVLSNTTGFPMSEIAHYGIALALDADPERIHYFRRNRILRQLQGRYGSFMNRIVDEITVHGDLLELRNNFVEGSVILVPETIDENHSSFYTMNNGRRTISEFFIRQDGRVELIHGGVRFRKIA</sequence>
<dbReference type="InterPro" id="IPR038164">
    <property type="entry name" value="Pab87_oct_sf"/>
</dbReference>
<dbReference type="EMBL" id="JAHEAC010000138">
    <property type="protein sequence ID" value="MBX8644978.1"/>
    <property type="molecule type" value="Genomic_DNA"/>
</dbReference>
<dbReference type="Gene3D" id="2.40.128.210">
    <property type="entry name" value="Pab87 octamerisation domain"/>
    <property type="match status" value="1"/>
</dbReference>
<keyword evidence="2" id="KW-0378">Hydrolase</keyword>
<dbReference type="InterPro" id="IPR012338">
    <property type="entry name" value="Beta-lactam/transpept-like"/>
</dbReference>
<dbReference type="SUPFAM" id="SSF56601">
    <property type="entry name" value="beta-lactamase/transpeptidase-like"/>
    <property type="match status" value="1"/>
</dbReference>
<dbReference type="Proteomes" id="UP000750197">
    <property type="component" value="Unassembled WGS sequence"/>
</dbReference>
<organism evidence="2 3">
    <name type="scientific">Candidatus Sysuiplasma superficiale</name>
    <dbReference type="NCBI Taxonomy" id="2823368"/>
    <lineage>
        <taxon>Archaea</taxon>
        <taxon>Methanobacteriati</taxon>
        <taxon>Thermoplasmatota</taxon>
        <taxon>Thermoplasmata</taxon>
        <taxon>Candidatus Sysuiplasmatales</taxon>
        <taxon>Candidatus Sysuiplasmataceae</taxon>
        <taxon>Candidatus Sysuiplasma</taxon>
    </lineage>
</organism>
<protein>
    <submittedName>
        <fullName evidence="2">Serine hydrolase</fullName>
    </submittedName>
</protein>
<gene>
    <name evidence="2" type="ORF">KIY12_09725</name>
</gene>
<accession>A0A8J8CIR9</accession>
<proteinExistence type="predicted"/>
<evidence type="ECO:0000313" key="3">
    <source>
        <dbReference type="Proteomes" id="UP000750197"/>
    </source>
</evidence>
<dbReference type="InterPro" id="IPR025879">
    <property type="entry name" value="Pab87_oct"/>
</dbReference>
<dbReference type="GO" id="GO:0016787">
    <property type="term" value="F:hydrolase activity"/>
    <property type="evidence" value="ECO:0007669"/>
    <property type="project" value="UniProtKB-KW"/>
</dbReference>
<comment type="caution">
    <text evidence="2">The sequence shown here is derived from an EMBL/GenBank/DDBJ whole genome shotgun (WGS) entry which is preliminary data.</text>
</comment>